<reference evidence="1" key="1">
    <citation type="submission" date="2020-01" db="EMBL/GenBank/DDBJ databases">
        <authorList>
            <person name="Meier V. D."/>
            <person name="Meier V D."/>
        </authorList>
    </citation>
    <scope>NUCLEOTIDE SEQUENCE</scope>
    <source>
        <strain evidence="1">HLG_WM_MAG_02</strain>
    </source>
</reference>
<proteinExistence type="predicted"/>
<evidence type="ECO:0000313" key="1">
    <source>
        <dbReference type="EMBL" id="CAA6806750.1"/>
    </source>
</evidence>
<accession>A0A6S6SNW6</accession>
<sequence>MKTTELLSSVTMAQLGNLDTESKLAMIEAIVGKAENETYNDEAVRQLISEARTIAEEARTKAGILDDLEKGQIESMILQLLENVDLQSLYEGMTVDIGGTAYTIMSVVGAIASSPEIKKVDIIRDANNAISGVKVTLTDDTTATLAATHTMDDVTDKHTSVYVGAIKGYAVEKKDVFGFTTATKKGVTTKTPHVESEGSLVFDLTTNFVIPATRPTNIDAADIDDNGTAGNTE</sequence>
<name>A0A6S6SNW6_9BACT</name>
<organism evidence="1">
    <name type="scientific">uncultured Sulfurovum sp</name>
    <dbReference type="NCBI Taxonomy" id="269237"/>
    <lineage>
        <taxon>Bacteria</taxon>
        <taxon>Pseudomonadati</taxon>
        <taxon>Campylobacterota</taxon>
        <taxon>Epsilonproteobacteria</taxon>
        <taxon>Campylobacterales</taxon>
        <taxon>Sulfurovaceae</taxon>
        <taxon>Sulfurovum</taxon>
        <taxon>environmental samples</taxon>
    </lineage>
</organism>
<dbReference type="AlphaFoldDB" id="A0A6S6SNW6"/>
<gene>
    <name evidence="1" type="ORF">HELGO_WM12457</name>
</gene>
<dbReference type="EMBL" id="CACVAZ010000033">
    <property type="protein sequence ID" value="CAA6806750.1"/>
    <property type="molecule type" value="Genomic_DNA"/>
</dbReference>
<protein>
    <submittedName>
        <fullName evidence="1">Uncharacterized protein</fullName>
    </submittedName>
</protein>